<accession>A0A494X4E0</accession>
<organism evidence="7 8">
    <name type="scientific">Trinickia fusca</name>
    <dbReference type="NCBI Taxonomy" id="2419777"/>
    <lineage>
        <taxon>Bacteria</taxon>
        <taxon>Pseudomonadati</taxon>
        <taxon>Pseudomonadota</taxon>
        <taxon>Betaproteobacteria</taxon>
        <taxon>Burkholderiales</taxon>
        <taxon>Burkholderiaceae</taxon>
        <taxon>Trinickia</taxon>
    </lineage>
</organism>
<gene>
    <name evidence="7" type="ORF">D7S89_20545</name>
</gene>
<evidence type="ECO:0000313" key="7">
    <source>
        <dbReference type="EMBL" id="RKP45220.1"/>
    </source>
</evidence>
<evidence type="ECO:0000256" key="2">
    <source>
        <dbReference type="ARBA" id="ARBA00022475"/>
    </source>
</evidence>
<name>A0A494X4E0_9BURK</name>
<keyword evidence="5 6" id="KW-0472">Membrane</keyword>
<dbReference type="PIRSF" id="PIRSF006324">
    <property type="entry name" value="LeuE"/>
    <property type="match status" value="1"/>
</dbReference>
<dbReference type="OrthoDB" id="9804822at2"/>
<feature type="transmembrane region" description="Helical" evidence="6">
    <location>
        <begin position="112"/>
        <end position="136"/>
    </location>
</feature>
<dbReference type="GO" id="GO:0015171">
    <property type="term" value="F:amino acid transmembrane transporter activity"/>
    <property type="evidence" value="ECO:0007669"/>
    <property type="project" value="TreeGrafter"/>
</dbReference>
<protein>
    <submittedName>
        <fullName evidence="7">LysE family translocator</fullName>
    </submittedName>
</protein>
<dbReference type="GO" id="GO:0005886">
    <property type="term" value="C:plasma membrane"/>
    <property type="evidence" value="ECO:0007669"/>
    <property type="project" value="UniProtKB-SubCell"/>
</dbReference>
<dbReference type="InterPro" id="IPR001123">
    <property type="entry name" value="LeuE-type"/>
</dbReference>
<dbReference type="PANTHER" id="PTHR30086:SF20">
    <property type="entry name" value="ARGININE EXPORTER PROTEIN ARGO-RELATED"/>
    <property type="match status" value="1"/>
</dbReference>
<keyword evidence="8" id="KW-1185">Reference proteome</keyword>
<dbReference type="EMBL" id="RBZV01000010">
    <property type="protein sequence ID" value="RKP45220.1"/>
    <property type="molecule type" value="Genomic_DNA"/>
</dbReference>
<comment type="caution">
    <text evidence="7">The sequence shown here is derived from an EMBL/GenBank/DDBJ whole genome shotgun (WGS) entry which is preliminary data.</text>
</comment>
<reference evidence="7 8" key="1">
    <citation type="submission" date="2018-10" db="EMBL/GenBank/DDBJ databases">
        <title>Paraburkholderia sp. 7MK8-2, isolated from soil.</title>
        <authorList>
            <person name="Gao Z.-H."/>
            <person name="Qiu L.-H."/>
        </authorList>
    </citation>
    <scope>NUCLEOTIDE SEQUENCE [LARGE SCALE GENOMIC DNA]</scope>
    <source>
        <strain evidence="7 8">7MK8-2</strain>
    </source>
</reference>
<dbReference type="AlphaFoldDB" id="A0A494X4E0"/>
<evidence type="ECO:0000313" key="8">
    <source>
        <dbReference type="Proteomes" id="UP000280434"/>
    </source>
</evidence>
<evidence type="ECO:0000256" key="5">
    <source>
        <dbReference type="ARBA" id="ARBA00023136"/>
    </source>
</evidence>
<dbReference type="PANTHER" id="PTHR30086">
    <property type="entry name" value="ARGININE EXPORTER PROTEIN ARGO"/>
    <property type="match status" value="1"/>
</dbReference>
<keyword evidence="2" id="KW-1003">Cell membrane</keyword>
<dbReference type="Proteomes" id="UP000280434">
    <property type="component" value="Unassembled WGS sequence"/>
</dbReference>
<sequence length="209" mass="21563">MPGIATLSIFAAAVVMLLLSPGPNMAFVLAHGVAYGASGGAAAALGITAADLILTILTATGITAIVAAWTPALDAIRYAGAAYLLWMAYQAWSRRVGIHHDVTRETSLTAVFVRAMLNGLLNPKALLFFMVFLPRFVDPGHGAVTPQLVVLGCVLAAIAAVFHVALGAGAGPLNRMLSGRSTAARLQSRALAVVLALLALRLVLMTHAS</sequence>
<evidence type="ECO:0000256" key="4">
    <source>
        <dbReference type="ARBA" id="ARBA00022989"/>
    </source>
</evidence>
<dbReference type="Pfam" id="PF01810">
    <property type="entry name" value="LysE"/>
    <property type="match status" value="1"/>
</dbReference>
<feature type="transmembrane region" description="Helical" evidence="6">
    <location>
        <begin position="186"/>
        <end position="204"/>
    </location>
</feature>
<feature type="transmembrane region" description="Helical" evidence="6">
    <location>
        <begin position="148"/>
        <end position="166"/>
    </location>
</feature>
<keyword evidence="4 6" id="KW-1133">Transmembrane helix</keyword>
<feature type="transmembrane region" description="Helical" evidence="6">
    <location>
        <begin position="40"/>
        <end position="68"/>
    </location>
</feature>
<evidence type="ECO:0000256" key="1">
    <source>
        <dbReference type="ARBA" id="ARBA00004651"/>
    </source>
</evidence>
<comment type="subcellular location">
    <subcellularLocation>
        <location evidence="1">Cell membrane</location>
        <topology evidence="1">Multi-pass membrane protein</topology>
    </subcellularLocation>
</comment>
<dbReference type="RefSeq" id="WP_121280564.1">
    <property type="nucleotide sequence ID" value="NZ_RBZV01000010.1"/>
</dbReference>
<proteinExistence type="predicted"/>
<keyword evidence="3 6" id="KW-0812">Transmembrane</keyword>
<evidence type="ECO:0000256" key="6">
    <source>
        <dbReference type="SAM" id="Phobius"/>
    </source>
</evidence>
<evidence type="ECO:0000256" key="3">
    <source>
        <dbReference type="ARBA" id="ARBA00022692"/>
    </source>
</evidence>